<evidence type="ECO:0008006" key="4">
    <source>
        <dbReference type="Google" id="ProtNLM"/>
    </source>
</evidence>
<keyword evidence="3" id="KW-1185">Reference proteome</keyword>
<keyword evidence="1" id="KW-0732">Signal</keyword>
<evidence type="ECO:0000313" key="3">
    <source>
        <dbReference type="Proteomes" id="UP000835052"/>
    </source>
</evidence>
<organism evidence="2 3">
    <name type="scientific">Caenorhabditis auriculariae</name>
    <dbReference type="NCBI Taxonomy" id="2777116"/>
    <lineage>
        <taxon>Eukaryota</taxon>
        <taxon>Metazoa</taxon>
        <taxon>Ecdysozoa</taxon>
        <taxon>Nematoda</taxon>
        <taxon>Chromadorea</taxon>
        <taxon>Rhabditida</taxon>
        <taxon>Rhabditina</taxon>
        <taxon>Rhabditomorpha</taxon>
        <taxon>Rhabditoidea</taxon>
        <taxon>Rhabditidae</taxon>
        <taxon>Peloderinae</taxon>
        <taxon>Caenorhabditis</taxon>
    </lineage>
</organism>
<accession>A0A8S1HTB3</accession>
<dbReference type="Proteomes" id="UP000835052">
    <property type="component" value="Unassembled WGS sequence"/>
</dbReference>
<evidence type="ECO:0000256" key="1">
    <source>
        <dbReference type="SAM" id="SignalP"/>
    </source>
</evidence>
<feature type="chain" id="PRO_5035875706" description="Secreted protein" evidence="1">
    <location>
        <begin position="18"/>
        <end position="122"/>
    </location>
</feature>
<reference evidence="2" key="1">
    <citation type="submission" date="2020-10" db="EMBL/GenBank/DDBJ databases">
        <authorList>
            <person name="Kikuchi T."/>
        </authorList>
    </citation>
    <scope>NUCLEOTIDE SEQUENCE</scope>
    <source>
        <strain evidence="2">NKZ352</strain>
    </source>
</reference>
<feature type="signal peptide" evidence="1">
    <location>
        <begin position="1"/>
        <end position="17"/>
    </location>
</feature>
<sequence>MYLFWFLLVLAVEKTSAGCYPVYSSSEIPNHRKNLDFEEAPVKHLYEEDGDFSHWEIPRLTTKCKEMIPQIDSCSRHLRKLRYEKTKKYLKTNVCVEMFHVCFELPLWRIEEALQLNTPYDY</sequence>
<dbReference type="AlphaFoldDB" id="A0A8S1HTB3"/>
<evidence type="ECO:0000313" key="2">
    <source>
        <dbReference type="EMBL" id="CAD6199063.1"/>
    </source>
</evidence>
<comment type="caution">
    <text evidence="2">The sequence shown here is derived from an EMBL/GenBank/DDBJ whole genome shotgun (WGS) entry which is preliminary data.</text>
</comment>
<name>A0A8S1HTB3_9PELO</name>
<protein>
    <recommendedName>
        <fullName evidence="4">Secreted protein</fullName>
    </recommendedName>
</protein>
<dbReference type="EMBL" id="CAJGYM010000152">
    <property type="protein sequence ID" value="CAD6199063.1"/>
    <property type="molecule type" value="Genomic_DNA"/>
</dbReference>
<gene>
    <name evidence="2" type="ORF">CAUJ_LOCUS14968</name>
</gene>
<proteinExistence type="predicted"/>